<proteinExistence type="predicted"/>
<dbReference type="CDD" id="cd04301">
    <property type="entry name" value="NAT_SF"/>
    <property type="match status" value="1"/>
</dbReference>
<protein>
    <submittedName>
        <fullName evidence="2">GNAT family N-acetyltransferase</fullName>
    </submittedName>
</protein>
<dbReference type="Gene3D" id="3.40.630.30">
    <property type="match status" value="1"/>
</dbReference>
<evidence type="ECO:0000313" key="3">
    <source>
        <dbReference type="Proteomes" id="UP001438112"/>
    </source>
</evidence>
<sequence>MISFSEISNFDESNYWMNLYDASFPEYEKTPFNDLVQMSNSDHRIKMYLVKYNDNKAGIIYLVDMNTKAFILYFAIDSSIRGQGLGKLVINALNKEFKDGFILECESTIGNFPNSEQRDARYRFYMKNGLIDTNLFSMDSGQKFHLFTSNEKCTKDNYLYANKLLGISVDVLKRK</sequence>
<dbReference type="PROSITE" id="PS51186">
    <property type="entry name" value="GNAT"/>
    <property type="match status" value="1"/>
</dbReference>
<dbReference type="Pfam" id="PF00583">
    <property type="entry name" value="Acetyltransf_1"/>
    <property type="match status" value="1"/>
</dbReference>
<evidence type="ECO:0000313" key="2">
    <source>
        <dbReference type="EMBL" id="GAA6114774.1"/>
    </source>
</evidence>
<comment type="caution">
    <text evidence="2">The sequence shown here is derived from an EMBL/GenBank/DDBJ whole genome shotgun (WGS) entry which is preliminary data.</text>
</comment>
<gene>
    <name evidence="2" type="ORF">AP20H10_11370</name>
</gene>
<dbReference type="InterPro" id="IPR000182">
    <property type="entry name" value="GNAT_dom"/>
</dbReference>
<keyword evidence="3" id="KW-1185">Reference proteome</keyword>
<name>A0ABP9ZIY9_9LACO</name>
<feature type="domain" description="N-acetyltransferase" evidence="1">
    <location>
        <begin position="2"/>
        <end position="165"/>
    </location>
</feature>
<dbReference type="InterPro" id="IPR016181">
    <property type="entry name" value="Acyl_CoA_acyltransferase"/>
</dbReference>
<evidence type="ECO:0000259" key="1">
    <source>
        <dbReference type="PROSITE" id="PS51186"/>
    </source>
</evidence>
<reference evidence="2 3" key="1">
    <citation type="submission" date="2024-03" db="EMBL/GenBank/DDBJ databases">
        <title>Inconsistent identification of Apilactobacillus kunkeei-related strains obtained by well-developed overall genome related indices.</title>
        <authorList>
            <person name="Maeno S."/>
            <person name="Endo A."/>
        </authorList>
    </citation>
    <scope>NUCLEOTIDE SEQUENCE [LARGE SCALE GENOMIC DNA]</scope>
    <source>
        <strain evidence="2 3">20H-10</strain>
    </source>
</reference>
<dbReference type="Proteomes" id="UP001438112">
    <property type="component" value="Unassembled WGS sequence"/>
</dbReference>
<dbReference type="SUPFAM" id="SSF55729">
    <property type="entry name" value="Acyl-CoA N-acyltransferases (Nat)"/>
    <property type="match status" value="1"/>
</dbReference>
<organism evidence="2 3">
    <name type="scientific">Apilactobacillus apinorum</name>
    <dbReference type="NCBI Taxonomy" id="1218495"/>
    <lineage>
        <taxon>Bacteria</taxon>
        <taxon>Bacillati</taxon>
        <taxon>Bacillota</taxon>
        <taxon>Bacilli</taxon>
        <taxon>Lactobacillales</taxon>
        <taxon>Lactobacillaceae</taxon>
        <taxon>Apilactobacillus</taxon>
    </lineage>
</organism>
<dbReference type="RefSeq" id="WP_353318367.1">
    <property type="nucleotide sequence ID" value="NZ_BAABVV010000037.1"/>
</dbReference>
<accession>A0ABP9ZIY9</accession>
<dbReference type="EMBL" id="BAABVV010000037">
    <property type="protein sequence ID" value="GAA6114774.1"/>
    <property type="molecule type" value="Genomic_DNA"/>
</dbReference>